<dbReference type="InterPro" id="IPR008932">
    <property type="entry name" value="Ribosomal_bL12_oligo"/>
</dbReference>
<dbReference type="InterPro" id="IPR000206">
    <property type="entry name" value="Ribosomal_bL12"/>
</dbReference>
<feature type="domain" description="Large ribosomal subunit protein bL12 oligomerization" evidence="5">
    <location>
        <begin position="5"/>
        <end position="34"/>
    </location>
</feature>
<dbReference type="NCBIfam" id="TIGR00855">
    <property type="entry name" value="L12"/>
    <property type="match status" value="1"/>
</dbReference>
<dbReference type="EMBL" id="MW266093">
    <property type="protein sequence ID" value="QSV12747.1"/>
    <property type="molecule type" value="Genomic_DNA"/>
</dbReference>
<organism evidence="6">
    <name type="scientific">Phaeophyceae sp</name>
    <dbReference type="NCBI Taxonomy" id="2249243"/>
    <lineage>
        <taxon>Eukaryota</taxon>
        <taxon>Sar</taxon>
        <taxon>Stramenopiles</taxon>
        <taxon>Ochrophyta</taxon>
        <taxon>PX clade</taxon>
        <taxon>Phaeophyceae</taxon>
    </lineage>
</organism>
<evidence type="ECO:0000256" key="3">
    <source>
        <dbReference type="ARBA" id="ARBA00023274"/>
    </source>
</evidence>
<dbReference type="Pfam" id="PF00542">
    <property type="entry name" value="Ribosomal_L12"/>
    <property type="match status" value="1"/>
</dbReference>
<dbReference type="InterPro" id="IPR013823">
    <property type="entry name" value="Ribosomal_bL12_C"/>
</dbReference>
<dbReference type="CDD" id="cd00387">
    <property type="entry name" value="Ribosomal_L7_L12"/>
    <property type="match status" value="1"/>
</dbReference>
<dbReference type="FunFam" id="3.30.1390.10:FF:000001">
    <property type="entry name" value="50S ribosomal protein L7/L12"/>
    <property type="match status" value="1"/>
</dbReference>
<dbReference type="PANTHER" id="PTHR45987:SF4">
    <property type="entry name" value="LARGE RIBOSOMAL SUBUNIT PROTEIN BL12M"/>
    <property type="match status" value="1"/>
</dbReference>
<geneLocation type="plastid" evidence="6"/>
<keyword evidence="6" id="KW-0934">Plastid</keyword>
<dbReference type="PANTHER" id="PTHR45987">
    <property type="entry name" value="39S RIBOSOMAL PROTEIN L12"/>
    <property type="match status" value="1"/>
</dbReference>
<proteinExistence type="inferred from homology"/>
<reference evidence="6" key="1">
    <citation type="journal article" date="2021" name="Eur. J. Phycol.">
        <title>High-throughput sequencing of the kelp Alaria (Phaeophyceae) reveals epi-endobiotic associations, including a likely phaeophycean parasite.</title>
        <authorList>
            <person name="Bringloe T.T."/>
            <person name="Sauermann R."/>
            <person name="Krause-Jensen D."/>
            <person name="Olesen B."/>
            <person name="Klimova A."/>
            <person name="Klochkova T.A."/>
            <person name="Verbruggen H."/>
        </authorList>
    </citation>
    <scope>NUCLEOTIDE SEQUENCE</scope>
</reference>
<dbReference type="GO" id="GO:0003729">
    <property type="term" value="F:mRNA binding"/>
    <property type="evidence" value="ECO:0007669"/>
    <property type="project" value="TreeGrafter"/>
</dbReference>
<comment type="similarity">
    <text evidence="1">Belongs to the bacterial ribosomal protein bL12 family.</text>
</comment>
<evidence type="ECO:0000256" key="1">
    <source>
        <dbReference type="ARBA" id="ARBA00007197"/>
    </source>
</evidence>
<dbReference type="AlphaFoldDB" id="A0A8E5F975"/>
<protein>
    <submittedName>
        <fullName evidence="6">Ribosomal protein L12</fullName>
    </submittedName>
</protein>
<dbReference type="GO" id="GO:0006412">
    <property type="term" value="P:translation"/>
    <property type="evidence" value="ECO:0007669"/>
    <property type="project" value="InterPro"/>
</dbReference>
<evidence type="ECO:0000256" key="2">
    <source>
        <dbReference type="ARBA" id="ARBA00022980"/>
    </source>
</evidence>
<sequence>MAQNSEIISILKNLTLIEAFELVKDIEKTFDIDASTKTIPLSQTVELNTPVETEIKEEKTLFNVSLDDVPKAKKISILKVVRTITGLGLKESKGVVESTPKILKEGLSKSAAEEIKKKLEEVGATVTLT</sequence>
<dbReference type="HAMAP" id="MF_00368">
    <property type="entry name" value="Ribosomal_bL12"/>
    <property type="match status" value="1"/>
</dbReference>
<evidence type="ECO:0000259" key="5">
    <source>
        <dbReference type="Pfam" id="PF16320"/>
    </source>
</evidence>
<evidence type="ECO:0000259" key="4">
    <source>
        <dbReference type="Pfam" id="PF00542"/>
    </source>
</evidence>
<evidence type="ECO:0000313" key="6">
    <source>
        <dbReference type="EMBL" id="QSV12747.1"/>
    </source>
</evidence>
<dbReference type="GO" id="GO:0003735">
    <property type="term" value="F:structural constituent of ribosome"/>
    <property type="evidence" value="ECO:0007669"/>
    <property type="project" value="InterPro"/>
</dbReference>
<dbReference type="GO" id="GO:0022625">
    <property type="term" value="C:cytosolic large ribosomal subunit"/>
    <property type="evidence" value="ECO:0007669"/>
    <property type="project" value="TreeGrafter"/>
</dbReference>
<dbReference type="Pfam" id="PF16320">
    <property type="entry name" value="Ribosomal_L12_N"/>
    <property type="match status" value="1"/>
</dbReference>
<keyword evidence="2 6" id="KW-0689">Ribosomal protein</keyword>
<name>A0A8E5F975_9PHAE</name>
<gene>
    <name evidence="6" type="primary">rpl12</name>
</gene>
<feature type="domain" description="Large ribosomal subunit protein bL12 C-terminal" evidence="4">
    <location>
        <begin position="62"/>
        <end position="128"/>
    </location>
</feature>
<keyword evidence="3" id="KW-0687">Ribonucleoprotein</keyword>
<accession>A0A8E5F975</accession>